<dbReference type="AlphaFoldDB" id="A0AAW2TCH3"/>
<gene>
    <name evidence="2" type="ORF">Slati_4212200</name>
</gene>
<keyword evidence="1" id="KW-0732">Signal</keyword>
<sequence>MIYIICFFVKFRALWQCTLKQLAGCWSWVCISQFAGRWITGSVTCLLVEIEVAGDEVAEASLQPTRVIARSRGRSRLAVRSELADHMIGNRSRSLFEAFGELAVLYDL</sequence>
<proteinExistence type="predicted"/>
<evidence type="ECO:0000256" key="1">
    <source>
        <dbReference type="SAM" id="SignalP"/>
    </source>
</evidence>
<feature type="signal peptide" evidence="1">
    <location>
        <begin position="1"/>
        <end position="27"/>
    </location>
</feature>
<feature type="chain" id="PRO_5043744273" description="Secreted protein" evidence="1">
    <location>
        <begin position="28"/>
        <end position="108"/>
    </location>
</feature>
<name>A0AAW2TCH3_9LAMI</name>
<reference evidence="2" key="1">
    <citation type="submission" date="2020-06" db="EMBL/GenBank/DDBJ databases">
        <authorList>
            <person name="Li T."/>
            <person name="Hu X."/>
            <person name="Zhang T."/>
            <person name="Song X."/>
            <person name="Zhang H."/>
            <person name="Dai N."/>
            <person name="Sheng W."/>
            <person name="Hou X."/>
            <person name="Wei L."/>
        </authorList>
    </citation>
    <scope>NUCLEOTIDE SEQUENCE</scope>
    <source>
        <strain evidence="2">KEN1</strain>
        <tissue evidence="2">Leaf</tissue>
    </source>
</reference>
<evidence type="ECO:0008006" key="3">
    <source>
        <dbReference type="Google" id="ProtNLM"/>
    </source>
</evidence>
<evidence type="ECO:0000313" key="2">
    <source>
        <dbReference type="EMBL" id="KAL0401823.1"/>
    </source>
</evidence>
<reference evidence="2" key="2">
    <citation type="journal article" date="2024" name="Plant">
        <title>Genomic evolution and insights into agronomic trait innovations of Sesamum species.</title>
        <authorList>
            <person name="Miao H."/>
            <person name="Wang L."/>
            <person name="Qu L."/>
            <person name="Liu H."/>
            <person name="Sun Y."/>
            <person name="Le M."/>
            <person name="Wang Q."/>
            <person name="Wei S."/>
            <person name="Zheng Y."/>
            <person name="Lin W."/>
            <person name="Duan Y."/>
            <person name="Cao H."/>
            <person name="Xiong S."/>
            <person name="Wang X."/>
            <person name="Wei L."/>
            <person name="Li C."/>
            <person name="Ma Q."/>
            <person name="Ju M."/>
            <person name="Zhao R."/>
            <person name="Li G."/>
            <person name="Mu C."/>
            <person name="Tian Q."/>
            <person name="Mei H."/>
            <person name="Zhang T."/>
            <person name="Gao T."/>
            <person name="Zhang H."/>
        </authorList>
    </citation>
    <scope>NUCLEOTIDE SEQUENCE</scope>
    <source>
        <strain evidence="2">KEN1</strain>
    </source>
</reference>
<accession>A0AAW2TCH3</accession>
<comment type="caution">
    <text evidence="2">The sequence shown here is derived from an EMBL/GenBank/DDBJ whole genome shotgun (WGS) entry which is preliminary data.</text>
</comment>
<dbReference type="EMBL" id="JACGWN010000015">
    <property type="protein sequence ID" value="KAL0401823.1"/>
    <property type="molecule type" value="Genomic_DNA"/>
</dbReference>
<protein>
    <recommendedName>
        <fullName evidence="3">Secreted protein</fullName>
    </recommendedName>
</protein>
<organism evidence="2">
    <name type="scientific">Sesamum latifolium</name>
    <dbReference type="NCBI Taxonomy" id="2727402"/>
    <lineage>
        <taxon>Eukaryota</taxon>
        <taxon>Viridiplantae</taxon>
        <taxon>Streptophyta</taxon>
        <taxon>Embryophyta</taxon>
        <taxon>Tracheophyta</taxon>
        <taxon>Spermatophyta</taxon>
        <taxon>Magnoliopsida</taxon>
        <taxon>eudicotyledons</taxon>
        <taxon>Gunneridae</taxon>
        <taxon>Pentapetalae</taxon>
        <taxon>asterids</taxon>
        <taxon>lamiids</taxon>
        <taxon>Lamiales</taxon>
        <taxon>Pedaliaceae</taxon>
        <taxon>Sesamum</taxon>
    </lineage>
</organism>